<dbReference type="PANTHER" id="PTHR42718">
    <property type="entry name" value="MAJOR FACILITATOR SUPERFAMILY MULTIDRUG TRANSPORTER MFSC"/>
    <property type="match status" value="1"/>
</dbReference>
<keyword evidence="4 6" id="KW-1133">Transmembrane helix</keyword>
<proteinExistence type="predicted"/>
<accession>A0A3M2XST4</accession>
<organism evidence="7 8">
    <name type="scientific">Pseudomonas syringae pv. maculicola</name>
    <dbReference type="NCBI Taxonomy" id="59511"/>
    <lineage>
        <taxon>Bacteria</taxon>
        <taxon>Pseudomonadati</taxon>
        <taxon>Pseudomonadota</taxon>
        <taxon>Gammaproteobacteria</taxon>
        <taxon>Pseudomonadales</taxon>
        <taxon>Pseudomonadaceae</taxon>
        <taxon>Pseudomonas</taxon>
    </lineage>
</organism>
<evidence type="ECO:0000256" key="1">
    <source>
        <dbReference type="ARBA" id="ARBA00004141"/>
    </source>
</evidence>
<dbReference type="EMBL" id="RBNL01002697">
    <property type="protein sequence ID" value="RML66861.1"/>
    <property type="molecule type" value="Genomic_DNA"/>
</dbReference>
<dbReference type="PANTHER" id="PTHR42718:SF9">
    <property type="entry name" value="MAJOR FACILITATOR SUPERFAMILY MULTIDRUG TRANSPORTER MFSC"/>
    <property type="match status" value="1"/>
</dbReference>
<keyword evidence="2" id="KW-0813">Transport</keyword>
<dbReference type="Proteomes" id="UP000282378">
    <property type="component" value="Unassembled WGS sequence"/>
</dbReference>
<keyword evidence="5 6" id="KW-0472">Membrane</keyword>
<dbReference type="InterPro" id="IPR036259">
    <property type="entry name" value="MFS_trans_sf"/>
</dbReference>
<evidence type="ECO:0000256" key="6">
    <source>
        <dbReference type="SAM" id="Phobius"/>
    </source>
</evidence>
<name>A0A3M2XST4_PSEYM</name>
<comment type="subcellular location">
    <subcellularLocation>
        <location evidence="1">Membrane</location>
        <topology evidence="1">Multi-pass membrane protein</topology>
    </subcellularLocation>
</comment>
<evidence type="ECO:0000313" key="8">
    <source>
        <dbReference type="Proteomes" id="UP000282378"/>
    </source>
</evidence>
<evidence type="ECO:0000313" key="7">
    <source>
        <dbReference type="EMBL" id="RML66861.1"/>
    </source>
</evidence>
<protein>
    <submittedName>
        <fullName evidence="7">Drug resistance transporter, EmrB/QacA protein</fullName>
    </submittedName>
</protein>
<sequence>MVAPIAGPILGGWITDSYSWPWIFFINIPIGLFAVLVVRSQMAKRPVSTARQPLDYIGLLALIVGVGSLQVVLDKGNDLDWFESNFILFGSLISLVALTFFVIWEMTDKHPIVNLRLF</sequence>
<feature type="transmembrane region" description="Helical" evidence="6">
    <location>
        <begin position="20"/>
        <end position="42"/>
    </location>
</feature>
<keyword evidence="3 6" id="KW-0812">Transmembrane</keyword>
<gene>
    <name evidence="7" type="ORF">APX70_07772</name>
</gene>
<feature type="transmembrane region" description="Helical" evidence="6">
    <location>
        <begin position="85"/>
        <end position="104"/>
    </location>
</feature>
<reference evidence="7 8" key="1">
    <citation type="submission" date="2018-08" db="EMBL/GenBank/DDBJ databases">
        <title>Recombination of ecologically and evolutionarily significant loci maintains genetic cohesion in the Pseudomonas syringae species complex.</title>
        <authorList>
            <person name="Dillon M."/>
            <person name="Thakur S."/>
            <person name="Almeida R.N.D."/>
            <person name="Weir B.S."/>
            <person name="Guttman D.S."/>
        </authorList>
    </citation>
    <scope>NUCLEOTIDE SEQUENCE [LARGE SCALE GENOMIC DNA]</scope>
    <source>
        <strain evidence="7 8">88_10</strain>
    </source>
</reference>
<evidence type="ECO:0000256" key="4">
    <source>
        <dbReference type="ARBA" id="ARBA00022989"/>
    </source>
</evidence>
<dbReference type="Gene3D" id="1.20.1720.10">
    <property type="entry name" value="Multidrug resistance protein D"/>
    <property type="match status" value="1"/>
</dbReference>
<feature type="non-terminal residue" evidence="7">
    <location>
        <position position="118"/>
    </location>
</feature>
<dbReference type="SUPFAM" id="SSF103473">
    <property type="entry name" value="MFS general substrate transporter"/>
    <property type="match status" value="1"/>
</dbReference>
<dbReference type="AlphaFoldDB" id="A0A3M2XST4"/>
<evidence type="ECO:0000256" key="5">
    <source>
        <dbReference type="ARBA" id="ARBA00023136"/>
    </source>
</evidence>
<feature type="transmembrane region" description="Helical" evidence="6">
    <location>
        <begin position="54"/>
        <end position="73"/>
    </location>
</feature>
<evidence type="ECO:0000256" key="3">
    <source>
        <dbReference type="ARBA" id="ARBA00022692"/>
    </source>
</evidence>
<dbReference type="GO" id="GO:0016020">
    <property type="term" value="C:membrane"/>
    <property type="evidence" value="ECO:0007669"/>
    <property type="project" value="UniProtKB-SubCell"/>
</dbReference>
<comment type="caution">
    <text evidence="7">The sequence shown here is derived from an EMBL/GenBank/DDBJ whole genome shotgun (WGS) entry which is preliminary data.</text>
</comment>
<evidence type="ECO:0000256" key="2">
    <source>
        <dbReference type="ARBA" id="ARBA00022448"/>
    </source>
</evidence>